<keyword evidence="1" id="KW-1133">Transmembrane helix</keyword>
<sequence length="220" mass="24801">MKLLLLLGGPTIMILIGLQGLGSVPVTFVLFYGWLLAVPLWDMLARRRYSLSEMRRELGLQGSGKNIVYGVLTGGVFWGTIFLAGALFHPYLFERSLLQERLASWNFTGDHLIWLVLVLLVVNPCLEELYWRGYIFQQLRKRQSPGRVILMTSCFYSLYHFLSVIPLFAWPYGVFMVLPVFAAGLIWGYMRAKGTSIVGGVVSHILADAGIMSVYLVFLA</sequence>
<keyword evidence="3" id="KW-0482">Metalloprotease</keyword>
<evidence type="ECO:0000313" key="6">
    <source>
        <dbReference type="Proteomes" id="UP000677234"/>
    </source>
</evidence>
<dbReference type="GO" id="GO:0080120">
    <property type="term" value="P:CAAX-box protein maturation"/>
    <property type="evidence" value="ECO:0007669"/>
    <property type="project" value="UniProtKB-ARBA"/>
</dbReference>
<keyword evidence="1" id="KW-0812">Transmembrane</keyword>
<evidence type="ECO:0000313" key="5">
    <source>
        <dbReference type="Proteomes" id="UP000595847"/>
    </source>
</evidence>
<feature type="transmembrane region" description="Helical" evidence="1">
    <location>
        <begin position="112"/>
        <end position="132"/>
    </location>
</feature>
<evidence type="ECO:0000313" key="4">
    <source>
        <dbReference type="EMBL" id="QUO43557.1"/>
    </source>
</evidence>
<dbReference type="GO" id="GO:0006508">
    <property type="term" value="P:proteolysis"/>
    <property type="evidence" value="ECO:0007669"/>
    <property type="project" value="UniProtKB-KW"/>
</dbReference>
<accession>A0A7T5JQH5</accession>
<evidence type="ECO:0000313" key="3">
    <source>
        <dbReference type="EMBL" id="QQE76483.1"/>
    </source>
</evidence>
<dbReference type="EMBL" id="CP066308">
    <property type="protein sequence ID" value="QQE76483.1"/>
    <property type="molecule type" value="Genomic_DNA"/>
</dbReference>
<dbReference type="GO" id="GO:0008237">
    <property type="term" value="F:metallopeptidase activity"/>
    <property type="evidence" value="ECO:0007669"/>
    <property type="project" value="UniProtKB-KW"/>
</dbReference>
<dbReference type="Pfam" id="PF02517">
    <property type="entry name" value="Rce1-like"/>
    <property type="match status" value="1"/>
</dbReference>
<keyword evidence="6" id="KW-1185">Reference proteome</keyword>
<feature type="domain" description="CAAX prenyl protease 2/Lysostaphin resistance protein A-like" evidence="2">
    <location>
        <begin position="111"/>
        <end position="209"/>
    </location>
</feature>
<dbReference type="GO" id="GO:0004175">
    <property type="term" value="F:endopeptidase activity"/>
    <property type="evidence" value="ECO:0007669"/>
    <property type="project" value="UniProtKB-ARBA"/>
</dbReference>
<evidence type="ECO:0000256" key="1">
    <source>
        <dbReference type="SAM" id="Phobius"/>
    </source>
</evidence>
<reference evidence="4" key="2">
    <citation type="submission" date="2021-04" db="EMBL/GenBank/DDBJ databases">
        <title>Brevibacillus composti FJAT-54423, complete genome.</title>
        <authorList>
            <person name="Tang R."/>
        </authorList>
    </citation>
    <scope>NUCLEOTIDE SEQUENCE</scope>
    <source>
        <strain evidence="4">FJAT-54424</strain>
    </source>
</reference>
<gene>
    <name evidence="3" type="ORF">JD108_03925</name>
    <name evidence="4" type="ORF">KDJ56_03925</name>
</gene>
<feature type="transmembrane region" description="Helical" evidence="1">
    <location>
        <begin position="197"/>
        <end position="218"/>
    </location>
</feature>
<keyword evidence="3" id="KW-0378">Hydrolase</keyword>
<evidence type="ECO:0000259" key="2">
    <source>
        <dbReference type="Pfam" id="PF02517"/>
    </source>
</evidence>
<keyword evidence="1" id="KW-0472">Membrane</keyword>
<dbReference type="Proteomes" id="UP000677234">
    <property type="component" value="Chromosome"/>
</dbReference>
<feature type="transmembrane region" description="Helical" evidence="1">
    <location>
        <begin position="168"/>
        <end position="190"/>
    </location>
</feature>
<feature type="transmembrane region" description="Helical" evidence="1">
    <location>
        <begin position="144"/>
        <end position="162"/>
    </location>
</feature>
<dbReference type="Proteomes" id="UP000595847">
    <property type="component" value="Chromosome"/>
</dbReference>
<dbReference type="InterPro" id="IPR003675">
    <property type="entry name" value="Rce1/LyrA-like_dom"/>
</dbReference>
<dbReference type="KEGG" id="bcop:JD108_03925"/>
<dbReference type="EMBL" id="CP073708">
    <property type="protein sequence ID" value="QUO43557.1"/>
    <property type="molecule type" value="Genomic_DNA"/>
</dbReference>
<name>A0A7T5JQH5_9BACL</name>
<protein>
    <submittedName>
        <fullName evidence="3">CPBP family intramembrane metalloprotease</fullName>
    </submittedName>
</protein>
<feature type="transmembrane region" description="Helical" evidence="1">
    <location>
        <begin position="66"/>
        <end position="92"/>
    </location>
</feature>
<reference evidence="3 5" key="1">
    <citation type="submission" date="2020-12" db="EMBL/GenBank/DDBJ databases">
        <title>strain FJAT-54423T represents a novel species of the genus Brevibacillus.</title>
        <authorList>
            <person name="Tang R."/>
        </authorList>
    </citation>
    <scope>NUCLEOTIDE SEQUENCE [LARGE SCALE GENOMIC DNA]</scope>
    <source>
        <strain evidence="3 5">FJAT-54423</strain>
    </source>
</reference>
<organism evidence="3 5">
    <name type="scientific">Brevibacillus composti</name>
    <dbReference type="NCBI Taxonomy" id="2796470"/>
    <lineage>
        <taxon>Bacteria</taxon>
        <taxon>Bacillati</taxon>
        <taxon>Bacillota</taxon>
        <taxon>Bacilli</taxon>
        <taxon>Bacillales</taxon>
        <taxon>Paenibacillaceae</taxon>
        <taxon>Brevibacillus</taxon>
    </lineage>
</organism>
<keyword evidence="3" id="KW-0645">Protease</keyword>
<proteinExistence type="predicted"/>
<dbReference type="AlphaFoldDB" id="A0A7T5JQH5"/>